<evidence type="ECO:0000313" key="5">
    <source>
        <dbReference type="EMBL" id="KTD00971.1"/>
    </source>
</evidence>
<evidence type="ECO:0000256" key="2">
    <source>
        <dbReference type="ARBA" id="ARBA00022490"/>
    </source>
</evidence>
<dbReference type="GO" id="GO:0005737">
    <property type="term" value="C:cytoplasm"/>
    <property type="evidence" value="ECO:0007669"/>
    <property type="project" value="UniProtKB-SubCell"/>
</dbReference>
<keyword evidence="4" id="KW-0012">Acyltransferase</keyword>
<sequence length="584" mass="65459">MTQHDELATLLHQIAEESLRLLAHFQKNPAMLAESLDPWMTFGNNLQTLSGMLAMNPADILSRQAAFWSDATTLWQKQCELWMQGQSLPLDDPRFSSEEWQENPFFSVLAQFYLLASEHAVRLVEKLPIQDVKMAHKLRFFVRQYLDALSPANFPATNPKLFAETVHSRGLNLLRGLQNFLEDIDRDSASLVMRMTDMRAFTVGKNIAATEGEVIYRNELMEIIQYTAKTPRTRTIPLLIVPPWINKYYVLDLSAHNSFIGWLVSKGITVFTISWVNPGSELANTAMCDYLQNGSLRAIEVVREQMGCETVNTLGFCIGGTLLAMTLAWLAAGDTAPVASATFLATLIDFSEPGDIGVYIDDALLEKLEADMQSKGFLDGRLMAQAFNSLRANDLVWSFFIKNYLQGRAQVPFDILYWNADSTNMPAKMHSQYLRWMYLHNDLVKPGKIRCNGRALNIGAITIPAFFVATEKDHIAPWRSVWKGFQKIGGDKQFLLGGSGHIAGIINPPASNKYHYCVNPNIPKAADKWLDAAERFEGSWWPEWLKWLKAHSGSSKKAPVFDALPLKSLGSAPGTCVLKKSGLS</sequence>
<dbReference type="Pfam" id="PF07167">
    <property type="entry name" value="PhaC_N"/>
    <property type="match status" value="1"/>
</dbReference>
<dbReference type="InterPro" id="IPR010963">
    <property type="entry name" value="PHA_synth_I"/>
</dbReference>
<keyword evidence="6" id="KW-1185">Reference proteome</keyword>
<name>A0A0W0U044_9GAMM</name>
<dbReference type="GO" id="GO:0042619">
    <property type="term" value="P:poly-hydroxybutyrate biosynthetic process"/>
    <property type="evidence" value="ECO:0007669"/>
    <property type="project" value="InterPro"/>
</dbReference>
<keyword evidence="2" id="KW-0963">Cytoplasm</keyword>
<dbReference type="PANTHER" id="PTHR36837:SF5">
    <property type="entry name" value="POLY-3-HYDROXYBUTYRATE SYNTHASE"/>
    <property type="match status" value="1"/>
</dbReference>
<reference evidence="5 6" key="1">
    <citation type="submission" date="2015-11" db="EMBL/GenBank/DDBJ databases">
        <title>Genomic analysis of 38 Legionella species identifies large and diverse effector repertoires.</title>
        <authorList>
            <person name="Burstein D."/>
            <person name="Amaro F."/>
            <person name="Zusman T."/>
            <person name="Lifshitz Z."/>
            <person name="Cohen O."/>
            <person name="Gilbert J.A."/>
            <person name="Pupko T."/>
            <person name="Shuman H.A."/>
            <person name="Segal G."/>
        </authorList>
    </citation>
    <scope>NUCLEOTIDE SEQUENCE [LARGE SCALE GENOMIC DNA]</scope>
    <source>
        <strain evidence="5 6">ATCC 49504</strain>
    </source>
</reference>
<dbReference type="OrthoDB" id="7208816at2"/>
<comment type="subcellular location">
    <subcellularLocation>
        <location evidence="1">Cytoplasm</location>
    </subcellularLocation>
</comment>
<dbReference type="InterPro" id="IPR029058">
    <property type="entry name" value="AB_hydrolase_fold"/>
</dbReference>
<evidence type="ECO:0000256" key="4">
    <source>
        <dbReference type="ARBA" id="ARBA00023315"/>
    </source>
</evidence>
<dbReference type="GO" id="GO:0016746">
    <property type="term" value="F:acyltransferase activity"/>
    <property type="evidence" value="ECO:0007669"/>
    <property type="project" value="UniProtKB-KW"/>
</dbReference>
<organism evidence="5 6">
    <name type="scientific">Legionella geestiana</name>
    <dbReference type="NCBI Taxonomy" id="45065"/>
    <lineage>
        <taxon>Bacteria</taxon>
        <taxon>Pseudomonadati</taxon>
        <taxon>Pseudomonadota</taxon>
        <taxon>Gammaproteobacteria</taxon>
        <taxon>Legionellales</taxon>
        <taxon>Legionellaceae</taxon>
        <taxon>Legionella</taxon>
    </lineage>
</organism>
<dbReference type="Gene3D" id="3.40.50.1820">
    <property type="entry name" value="alpha/beta hydrolase"/>
    <property type="match status" value="1"/>
</dbReference>
<dbReference type="RefSeq" id="WP_028386077.1">
    <property type="nucleotide sequence ID" value="NZ_CAAAHN010000008.1"/>
</dbReference>
<evidence type="ECO:0000256" key="3">
    <source>
        <dbReference type="ARBA" id="ARBA00022679"/>
    </source>
</evidence>
<comment type="caution">
    <text evidence="5">The sequence shown here is derived from an EMBL/GenBank/DDBJ whole genome shotgun (WGS) entry which is preliminary data.</text>
</comment>
<dbReference type="InterPro" id="IPR010941">
    <property type="entry name" value="PhaC_N"/>
</dbReference>
<gene>
    <name evidence="5" type="ORF">Lgee_0876</name>
</gene>
<dbReference type="PANTHER" id="PTHR36837">
    <property type="entry name" value="POLY(3-HYDROXYALKANOATE) POLYMERASE SUBUNIT PHAC"/>
    <property type="match status" value="1"/>
</dbReference>
<dbReference type="InterPro" id="IPR000073">
    <property type="entry name" value="AB_hydrolase_1"/>
</dbReference>
<dbReference type="STRING" id="45065.Lgee_0876"/>
<accession>A0A0W0U044</accession>
<dbReference type="Pfam" id="PF00561">
    <property type="entry name" value="Abhydrolase_1"/>
    <property type="match status" value="1"/>
</dbReference>
<dbReference type="NCBIfam" id="TIGR01838">
    <property type="entry name" value="PHA_synth_I"/>
    <property type="match status" value="1"/>
</dbReference>
<protein>
    <submittedName>
        <fullName evidence="5">Poly-beta-hydroxybutyrate synthase</fullName>
    </submittedName>
</protein>
<dbReference type="EMBL" id="LNYC01000031">
    <property type="protein sequence ID" value="KTD00971.1"/>
    <property type="molecule type" value="Genomic_DNA"/>
</dbReference>
<evidence type="ECO:0000256" key="1">
    <source>
        <dbReference type="ARBA" id="ARBA00004496"/>
    </source>
</evidence>
<dbReference type="Proteomes" id="UP000054785">
    <property type="component" value="Unassembled WGS sequence"/>
</dbReference>
<dbReference type="InterPro" id="IPR051321">
    <property type="entry name" value="PHA/PHB_synthase"/>
</dbReference>
<dbReference type="SUPFAM" id="SSF53474">
    <property type="entry name" value="alpha/beta-Hydrolases"/>
    <property type="match status" value="1"/>
</dbReference>
<dbReference type="PATRIC" id="fig|45065.4.peg.940"/>
<dbReference type="AlphaFoldDB" id="A0A0W0U044"/>
<keyword evidence="3" id="KW-0808">Transferase</keyword>
<evidence type="ECO:0000313" key="6">
    <source>
        <dbReference type="Proteomes" id="UP000054785"/>
    </source>
</evidence>
<proteinExistence type="predicted"/>